<comment type="caution">
    <text evidence="1">The sequence shown here is derived from an EMBL/GenBank/DDBJ whole genome shotgun (WGS) entry which is preliminary data.</text>
</comment>
<evidence type="ECO:0008006" key="3">
    <source>
        <dbReference type="Google" id="ProtNLM"/>
    </source>
</evidence>
<evidence type="ECO:0000313" key="2">
    <source>
        <dbReference type="Proteomes" id="UP001447008"/>
    </source>
</evidence>
<dbReference type="RefSeq" id="WP_342675509.1">
    <property type="nucleotide sequence ID" value="NZ_JBCGCU010000001.1"/>
</dbReference>
<dbReference type="Proteomes" id="UP001447008">
    <property type="component" value="Unassembled WGS sequence"/>
</dbReference>
<dbReference type="EMBL" id="JBCGCU010000001">
    <property type="protein sequence ID" value="MEM0513964.1"/>
    <property type="molecule type" value="Genomic_DNA"/>
</dbReference>
<proteinExistence type="predicted"/>
<reference evidence="1 2" key="1">
    <citation type="submission" date="2024-03" db="EMBL/GenBank/DDBJ databases">
        <title>Pseudoalteromonas qingdaonensis sp. nov., isolated from the intestines of marine benthic organisms.</title>
        <authorList>
            <person name="Lin X."/>
            <person name="Fang S."/>
            <person name="Hu X."/>
        </authorList>
    </citation>
    <scope>NUCLEOTIDE SEQUENCE [LARGE SCALE GENOMIC DNA]</scope>
    <source>
        <strain evidence="1 2">YIC-827</strain>
    </source>
</reference>
<sequence length="140" mass="15949">MNLSNFLLLDGDPLLSDAFCTQVDSSQVIVAGANTRHMVKLMFDQQAKDYCYCDFTNEISVAELSSYLSRHHKIAGVLIFSELYKSASDSFKWIIDSLHPKRYLIQQQGQDYHLEPLNTPFRHNHLSCNQDPDSLAHLGD</sequence>
<keyword evidence="2" id="KW-1185">Reference proteome</keyword>
<evidence type="ECO:0000313" key="1">
    <source>
        <dbReference type="EMBL" id="MEM0513964.1"/>
    </source>
</evidence>
<organism evidence="1 2">
    <name type="scientific">Pseudoalteromonas qingdaonensis</name>
    <dbReference type="NCBI Taxonomy" id="3131913"/>
    <lineage>
        <taxon>Bacteria</taxon>
        <taxon>Pseudomonadati</taxon>
        <taxon>Pseudomonadota</taxon>
        <taxon>Gammaproteobacteria</taxon>
        <taxon>Alteromonadales</taxon>
        <taxon>Pseudoalteromonadaceae</taxon>
        <taxon>Pseudoalteromonas</taxon>
    </lineage>
</organism>
<gene>
    <name evidence="1" type="ORF">WCN91_00685</name>
</gene>
<protein>
    <recommendedName>
        <fullName evidence="3">Response regulatory domain-containing protein</fullName>
    </recommendedName>
</protein>
<name>A0ABU9MUJ4_9GAMM</name>
<accession>A0ABU9MUJ4</accession>